<dbReference type="PANTHER" id="PTHR36452">
    <property type="entry name" value="CHROMOSOME 12, WHOLE GENOME SHOTGUN SEQUENCE"/>
    <property type="match status" value="1"/>
</dbReference>
<evidence type="ECO:0000313" key="2">
    <source>
        <dbReference type="Proteomes" id="UP001597013"/>
    </source>
</evidence>
<dbReference type="Pfam" id="PF09365">
    <property type="entry name" value="DUF2461"/>
    <property type="match status" value="1"/>
</dbReference>
<keyword evidence="2" id="KW-1185">Reference proteome</keyword>
<name>A0ABW3N801_9FLAO</name>
<sequence length="223" mass="26375">MVQKDYIFRFLRDLRNNNSKEWMNENRERYHTMKKRWLEEIELILERFSKHDDFFAGVNPKKTLSRINNNRRFHPNKPVYKDHITCSPAGRKRYDHSTFFISIGPNNSFIGGGIYHPSKENLDKIRDAIDYEGVTLQKILNTNSFKSFYGGLNEYEDKLVTSPQGYNSDHKFINLINHKSYTATIELTEDQVVSDNFVDLVEEAYLKFKPLDEFLVKAISFEN</sequence>
<dbReference type="NCBIfam" id="TIGR02453">
    <property type="entry name" value="TIGR02453 family protein"/>
    <property type="match status" value="1"/>
</dbReference>
<proteinExistence type="predicted"/>
<dbReference type="InterPro" id="IPR012808">
    <property type="entry name" value="CHP02453"/>
</dbReference>
<accession>A0ABW3N801</accession>
<protein>
    <submittedName>
        <fullName evidence="1">DUF2461 domain-containing protein</fullName>
    </submittedName>
</protein>
<reference evidence="2" key="1">
    <citation type="journal article" date="2019" name="Int. J. Syst. Evol. Microbiol.">
        <title>The Global Catalogue of Microorganisms (GCM) 10K type strain sequencing project: providing services to taxonomists for standard genome sequencing and annotation.</title>
        <authorList>
            <consortium name="The Broad Institute Genomics Platform"/>
            <consortium name="The Broad Institute Genome Sequencing Center for Infectious Disease"/>
            <person name="Wu L."/>
            <person name="Ma J."/>
        </authorList>
    </citation>
    <scope>NUCLEOTIDE SEQUENCE [LARGE SCALE GENOMIC DNA]</scope>
    <source>
        <strain evidence="2">CCUG 62215</strain>
    </source>
</reference>
<evidence type="ECO:0000313" key="1">
    <source>
        <dbReference type="EMBL" id="MFD1063804.1"/>
    </source>
</evidence>
<dbReference type="RefSeq" id="WP_386131333.1">
    <property type="nucleotide sequence ID" value="NZ_JBHTJL010000016.1"/>
</dbReference>
<dbReference type="InterPro" id="IPR015996">
    <property type="entry name" value="UCP028451"/>
</dbReference>
<dbReference type="EMBL" id="JBHTJL010000016">
    <property type="protein sequence ID" value="MFD1063804.1"/>
    <property type="molecule type" value="Genomic_DNA"/>
</dbReference>
<organism evidence="1 2">
    <name type="scientific">Winogradskyella litorisediminis</name>
    <dbReference type="NCBI Taxonomy" id="1156618"/>
    <lineage>
        <taxon>Bacteria</taxon>
        <taxon>Pseudomonadati</taxon>
        <taxon>Bacteroidota</taxon>
        <taxon>Flavobacteriia</taxon>
        <taxon>Flavobacteriales</taxon>
        <taxon>Flavobacteriaceae</taxon>
        <taxon>Winogradskyella</taxon>
    </lineage>
</organism>
<dbReference type="PIRSF" id="PIRSF028451">
    <property type="entry name" value="UCP028451"/>
    <property type="match status" value="1"/>
</dbReference>
<comment type="caution">
    <text evidence="1">The sequence shown here is derived from an EMBL/GenBank/DDBJ whole genome shotgun (WGS) entry which is preliminary data.</text>
</comment>
<gene>
    <name evidence="1" type="ORF">ACFQ1Q_11160</name>
</gene>
<dbReference type="PANTHER" id="PTHR36452:SF1">
    <property type="entry name" value="DUF2461 DOMAIN-CONTAINING PROTEIN"/>
    <property type="match status" value="1"/>
</dbReference>
<dbReference type="Proteomes" id="UP001597013">
    <property type="component" value="Unassembled WGS sequence"/>
</dbReference>